<feature type="region of interest" description="Disordered" evidence="1">
    <location>
        <begin position="226"/>
        <end position="255"/>
    </location>
</feature>
<dbReference type="Gene3D" id="3.20.20.150">
    <property type="entry name" value="Divalent-metal-dependent TIM barrel enzymes"/>
    <property type="match status" value="1"/>
</dbReference>
<keyword evidence="4" id="KW-1185">Reference proteome</keyword>
<accession>A0ABT6ZWA1</accession>
<dbReference type="RefSeq" id="WP_274043843.1">
    <property type="nucleotide sequence ID" value="NZ_JANCPR020000013.1"/>
</dbReference>
<protein>
    <submittedName>
        <fullName evidence="3">Sugar phosphate isomerase/epimerase family protein</fullName>
    </submittedName>
</protein>
<feature type="domain" description="Xylose isomerase-like TIM barrel" evidence="2">
    <location>
        <begin position="19"/>
        <end position="223"/>
    </location>
</feature>
<feature type="compositionally biased region" description="Gly residues" evidence="1">
    <location>
        <begin position="232"/>
        <end position="255"/>
    </location>
</feature>
<keyword evidence="3" id="KW-0413">Isomerase</keyword>
<dbReference type="InterPro" id="IPR013022">
    <property type="entry name" value="Xyl_isomerase-like_TIM-brl"/>
</dbReference>
<dbReference type="InterPro" id="IPR036237">
    <property type="entry name" value="Xyl_isomerase-like_sf"/>
</dbReference>
<dbReference type="Pfam" id="PF01261">
    <property type="entry name" value="AP_endonuc_2"/>
    <property type="match status" value="1"/>
</dbReference>
<gene>
    <name evidence="3" type="ORF">NMN56_015540</name>
</gene>
<dbReference type="PANTHER" id="PTHR12110:SF21">
    <property type="entry name" value="XYLOSE ISOMERASE-LIKE TIM BARREL DOMAIN-CONTAINING PROTEIN"/>
    <property type="match status" value="1"/>
</dbReference>
<dbReference type="EMBL" id="JANCPR020000013">
    <property type="protein sequence ID" value="MDJ1133350.1"/>
    <property type="molecule type" value="Genomic_DNA"/>
</dbReference>
<evidence type="ECO:0000313" key="3">
    <source>
        <dbReference type="EMBL" id="MDJ1133350.1"/>
    </source>
</evidence>
<evidence type="ECO:0000256" key="1">
    <source>
        <dbReference type="SAM" id="MobiDB-lite"/>
    </source>
</evidence>
<proteinExistence type="predicted"/>
<dbReference type="GO" id="GO:0016853">
    <property type="term" value="F:isomerase activity"/>
    <property type="evidence" value="ECO:0007669"/>
    <property type="project" value="UniProtKB-KW"/>
</dbReference>
<comment type="caution">
    <text evidence="3">The sequence shown here is derived from an EMBL/GenBank/DDBJ whole genome shotgun (WGS) entry which is preliminary data.</text>
</comment>
<name>A0ABT6ZWA1_9ACTN</name>
<dbReference type="Proteomes" id="UP001214441">
    <property type="component" value="Unassembled WGS sequence"/>
</dbReference>
<evidence type="ECO:0000259" key="2">
    <source>
        <dbReference type="Pfam" id="PF01261"/>
    </source>
</evidence>
<reference evidence="3 4" key="1">
    <citation type="submission" date="2023-05" db="EMBL/GenBank/DDBJ databases">
        <title>Streptantibioticus silvisoli sp. nov., acidotolerant actinomycetes 1 from pine litter.</title>
        <authorList>
            <person name="Swiecimska M."/>
            <person name="Golinska P."/>
            <person name="Sangal V."/>
            <person name="Wachnowicz B."/>
            <person name="Goodfellow M."/>
        </authorList>
    </citation>
    <scope>NUCLEOTIDE SEQUENCE [LARGE SCALE GENOMIC DNA]</scope>
    <source>
        <strain evidence="3 4">DSM 42109</strain>
    </source>
</reference>
<organism evidence="3 4">
    <name type="scientific">Streptomyces iconiensis</name>
    <dbReference type="NCBI Taxonomy" id="1384038"/>
    <lineage>
        <taxon>Bacteria</taxon>
        <taxon>Bacillati</taxon>
        <taxon>Actinomycetota</taxon>
        <taxon>Actinomycetes</taxon>
        <taxon>Kitasatosporales</taxon>
        <taxon>Streptomycetaceae</taxon>
        <taxon>Streptomyces</taxon>
    </lineage>
</organism>
<evidence type="ECO:0000313" key="4">
    <source>
        <dbReference type="Proteomes" id="UP001214441"/>
    </source>
</evidence>
<sequence length="295" mass="31111">MRLAFSTLGVPGLPVPEVLRLATDNGFHGVELRAHPEEPVHPGLGLSERVEVVERFKDAGIAILCVAGYPRVAESGEDEPVLSRVRALLELARDLGAPYARVFPGGGEAGIAEGDATAVRRLTKAASMAADLGVRVLLETHDSHRTGADAARVLRGVEHPSAGVLWDVMHTWRGGEDPEKTHRLLAPYLGYVQVKDIASREDSTPLPPGDGVLPLAEVVELLTRGSDLGSAGSDGGKGGTDGSAQGNGGAAGSGSGNGDWLCWEYEKRWYPDIPELPALLPRVRAHLLELLAEAA</sequence>
<dbReference type="SUPFAM" id="SSF51658">
    <property type="entry name" value="Xylose isomerase-like"/>
    <property type="match status" value="1"/>
</dbReference>
<dbReference type="PANTHER" id="PTHR12110">
    <property type="entry name" value="HYDROXYPYRUVATE ISOMERASE"/>
    <property type="match status" value="1"/>
</dbReference>
<dbReference type="InterPro" id="IPR050312">
    <property type="entry name" value="IolE/XylAMocC-like"/>
</dbReference>